<dbReference type="InterPro" id="IPR036390">
    <property type="entry name" value="WH_DNA-bd_sf"/>
</dbReference>
<dbReference type="EMBL" id="JBGUBD010000014">
    <property type="protein sequence ID" value="MFA9480008.1"/>
    <property type="molecule type" value="Genomic_DNA"/>
</dbReference>
<reference evidence="5 6" key="1">
    <citation type="submission" date="2024-08" db="EMBL/GenBank/DDBJ databases">
        <title>Whole-genome sequencing of halo(alkali)philic microorganisms from hypersaline lakes.</title>
        <authorList>
            <person name="Sorokin D.Y."/>
            <person name="Merkel A.Y."/>
            <person name="Messina E."/>
            <person name="Yakimov M."/>
        </authorList>
    </citation>
    <scope>NUCLEOTIDE SEQUENCE [LARGE SCALE GENOMIC DNA]</scope>
    <source>
        <strain evidence="5 6">AB-hyl4</strain>
    </source>
</reference>
<proteinExistence type="inferred from homology"/>
<keyword evidence="4" id="KW-0804">Transcription</keyword>
<dbReference type="Proteomes" id="UP001575105">
    <property type="component" value="Unassembled WGS sequence"/>
</dbReference>
<name>A0ABV4UC03_9BACT</name>
<dbReference type="RefSeq" id="WP_425346934.1">
    <property type="nucleotide sequence ID" value="NZ_JBGUBD010000014.1"/>
</dbReference>
<dbReference type="Pfam" id="PF03965">
    <property type="entry name" value="Penicillinase_R"/>
    <property type="match status" value="1"/>
</dbReference>
<keyword evidence="2" id="KW-0805">Transcription regulation</keyword>
<evidence type="ECO:0000313" key="6">
    <source>
        <dbReference type="Proteomes" id="UP001575105"/>
    </source>
</evidence>
<dbReference type="Gene3D" id="1.10.10.10">
    <property type="entry name" value="Winged helix-like DNA-binding domain superfamily/Winged helix DNA-binding domain"/>
    <property type="match status" value="1"/>
</dbReference>
<comment type="similarity">
    <text evidence="1">Belongs to the BlaI transcriptional regulatory family.</text>
</comment>
<gene>
    <name evidence="5" type="ORF">ACERK3_17145</name>
</gene>
<evidence type="ECO:0000256" key="4">
    <source>
        <dbReference type="ARBA" id="ARBA00023163"/>
    </source>
</evidence>
<sequence length="127" mass="14736">MDPHQNLSRRERQIMNALYAEGELSVNQLQEHLPDPPTSMAIRNMVLILDRKGLLARRKVGREYLYRAKAPRRRTGQSAMQKVVQTFFDGSVEQAFGAYLAGRKVKLTEEQRQRLHQMIDDARDRGD</sequence>
<evidence type="ECO:0000313" key="5">
    <source>
        <dbReference type="EMBL" id="MFA9480008.1"/>
    </source>
</evidence>
<organism evidence="5 6">
    <name type="scientific">Natronomicrosphaera hydrolytica</name>
    <dbReference type="NCBI Taxonomy" id="3242702"/>
    <lineage>
        <taxon>Bacteria</taxon>
        <taxon>Pseudomonadati</taxon>
        <taxon>Planctomycetota</taxon>
        <taxon>Phycisphaerae</taxon>
        <taxon>Phycisphaerales</taxon>
        <taxon>Phycisphaeraceae</taxon>
        <taxon>Natronomicrosphaera</taxon>
    </lineage>
</organism>
<evidence type="ECO:0000256" key="2">
    <source>
        <dbReference type="ARBA" id="ARBA00023015"/>
    </source>
</evidence>
<evidence type="ECO:0000256" key="1">
    <source>
        <dbReference type="ARBA" id="ARBA00011046"/>
    </source>
</evidence>
<keyword evidence="3" id="KW-0238">DNA-binding</keyword>
<protein>
    <submittedName>
        <fullName evidence="5">BlaI/MecI/CopY family transcriptional regulator</fullName>
    </submittedName>
</protein>
<dbReference type="SUPFAM" id="SSF46785">
    <property type="entry name" value="Winged helix' DNA-binding domain"/>
    <property type="match status" value="1"/>
</dbReference>
<keyword evidence="6" id="KW-1185">Reference proteome</keyword>
<accession>A0ABV4UC03</accession>
<dbReference type="InterPro" id="IPR036388">
    <property type="entry name" value="WH-like_DNA-bd_sf"/>
</dbReference>
<dbReference type="InterPro" id="IPR005650">
    <property type="entry name" value="BlaI_family"/>
</dbReference>
<evidence type="ECO:0000256" key="3">
    <source>
        <dbReference type="ARBA" id="ARBA00023125"/>
    </source>
</evidence>
<comment type="caution">
    <text evidence="5">The sequence shown here is derived from an EMBL/GenBank/DDBJ whole genome shotgun (WGS) entry which is preliminary data.</text>
</comment>